<evidence type="ECO:0000313" key="2">
    <source>
        <dbReference type="EMBL" id="KEZ44628.1"/>
    </source>
</evidence>
<reference evidence="2 3" key="1">
    <citation type="journal article" date="2014" name="Genome Announc.">
        <title>Draft genome sequence of the pathogenic fungus Scedosporium apiospermum.</title>
        <authorList>
            <person name="Vandeputte P."/>
            <person name="Ghamrawi S."/>
            <person name="Rechenmann M."/>
            <person name="Iltis A."/>
            <person name="Giraud S."/>
            <person name="Fleury M."/>
            <person name="Thornton C."/>
            <person name="Delhaes L."/>
            <person name="Meyer W."/>
            <person name="Papon N."/>
            <person name="Bouchara J.P."/>
        </authorList>
    </citation>
    <scope>NUCLEOTIDE SEQUENCE [LARGE SCALE GENOMIC DNA]</scope>
    <source>
        <strain evidence="2 3">IHEM 14462</strain>
    </source>
</reference>
<dbReference type="EMBL" id="JOWA01000088">
    <property type="protein sequence ID" value="KEZ44628.1"/>
    <property type="molecule type" value="Genomic_DNA"/>
</dbReference>
<feature type="signal peptide" evidence="1">
    <location>
        <begin position="1"/>
        <end position="19"/>
    </location>
</feature>
<gene>
    <name evidence="2" type="ORF">SAPIO_CDS3669</name>
</gene>
<protein>
    <recommendedName>
        <fullName evidence="4">AA1-like domain-containing protein</fullName>
    </recommendedName>
</protein>
<sequence>MRFQVLYSVWLGLAAIAVARNIPMPKLARQANDCDISTHLPAEFSILDFKGQSTDSGETLTSFNFGYLEKTNNVTTQCHFNSSSENVGPPDRTPRFACENKITKFIYQDQRITLIQAICPDANGDALVEASGAAVVELECDDADLSTNSTDGSELCKSKEAEFSGKFFSLSPVPPNPNAGAV</sequence>
<comment type="caution">
    <text evidence="2">The sequence shown here is derived from an EMBL/GenBank/DDBJ whole genome shotgun (WGS) entry which is preliminary data.</text>
</comment>
<dbReference type="Proteomes" id="UP000028545">
    <property type="component" value="Unassembled WGS sequence"/>
</dbReference>
<keyword evidence="3" id="KW-1185">Reference proteome</keyword>
<evidence type="ECO:0008006" key="4">
    <source>
        <dbReference type="Google" id="ProtNLM"/>
    </source>
</evidence>
<dbReference type="RefSeq" id="XP_016644427.1">
    <property type="nucleotide sequence ID" value="XM_016786421.1"/>
</dbReference>
<dbReference type="OMA" id="TTPCHKN"/>
<dbReference type="HOGENOM" id="CLU_110370_0_0_1"/>
<evidence type="ECO:0000256" key="1">
    <source>
        <dbReference type="SAM" id="SignalP"/>
    </source>
</evidence>
<dbReference type="GeneID" id="27722741"/>
<name>A0A084GBB6_PSEDA</name>
<proteinExistence type="predicted"/>
<dbReference type="AlphaFoldDB" id="A0A084GBB6"/>
<dbReference type="OrthoDB" id="5239982at2759"/>
<keyword evidence="1" id="KW-0732">Signal</keyword>
<dbReference type="VEuPathDB" id="FungiDB:SAPIO_CDS3669"/>
<organism evidence="2 3">
    <name type="scientific">Pseudallescheria apiosperma</name>
    <name type="common">Scedosporium apiospermum</name>
    <dbReference type="NCBI Taxonomy" id="563466"/>
    <lineage>
        <taxon>Eukaryota</taxon>
        <taxon>Fungi</taxon>
        <taxon>Dikarya</taxon>
        <taxon>Ascomycota</taxon>
        <taxon>Pezizomycotina</taxon>
        <taxon>Sordariomycetes</taxon>
        <taxon>Hypocreomycetidae</taxon>
        <taxon>Microascales</taxon>
        <taxon>Microascaceae</taxon>
        <taxon>Scedosporium</taxon>
    </lineage>
</organism>
<dbReference type="KEGG" id="sapo:SAPIO_CDS3669"/>
<accession>A0A084GBB6</accession>
<evidence type="ECO:0000313" key="3">
    <source>
        <dbReference type="Proteomes" id="UP000028545"/>
    </source>
</evidence>
<feature type="chain" id="PRO_5001775586" description="AA1-like domain-containing protein" evidence="1">
    <location>
        <begin position="20"/>
        <end position="182"/>
    </location>
</feature>